<dbReference type="EMBL" id="JBANQN010000011">
    <property type="protein sequence ID" value="KAK6776242.1"/>
    <property type="molecule type" value="Genomic_DNA"/>
</dbReference>
<gene>
    <name evidence="3" type="ORF">RDI58_027243</name>
</gene>
<dbReference type="GO" id="GO:0019843">
    <property type="term" value="F:rRNA binding"/>
    <property type="evidence" value="ECO:0007669"/>
    <property type="project" value="TreeGrafter"/>
</dbReference>
<dbReference type="GO" id="GO:0000462">
    <property type="term" value="P:maturation of SSU-rRNA from tricistronic rRNA transcript (SSU-rRNA, 5.8S rRNA, LSU-rRNA)"/>
    <property type="evidence" value="ECO:0007669"/>
    <property type="project" value="TreeGrafter"/>
</dbReference>
<dbReference type="GO" id="GO:0032040">
    <property type="term" value="C:small-subunit processome"/>
    <property type="evidence" value="ECO:0007669"/>
    <property type="project" value="TreeGrafter"/>
</dbReference>
<evidence type="ECO:0000256" key="1">
    <source>
        <dbReference type="SAM" id="MobiDB-lite"/>
    </source>
</evidence>
<dbReference type="Pfam" id="PF22916">
    <property type="entry name" value="UTP25_NTPase-like"/>
    <property type="match status" value="3"/>
</dbReference>
<feature type="domain" description="UTP25 NTP hydrolase-like" evidence="2">
    <location>
        <begin position="30"/>
        <end position="104"/>
    </location>
</feature>
<organism evidence="3 4">
    <name type="scientific">Solanum bulbocastanum</name>
    <name type="common">Wild potato</name>
    <dbReference type="NCBI Taxonomy" id="147425"/>
    <lineage>
        <taxon>Eukaryota</taxon>
        <taxon>Viridiplantae</taxon>
        <taxon>Streptophyta</taxon>
        <taxon>Embryophyta</taxon>
        <taxon>Tracheophyta</taxon>
        <taxon>Spermatophyta</taxon>
        <taxon>Magnoliopsida</taxon>
        <taxon>eudicotyledons</taxon>
        <taxon>Gunneridae</taxon>
        <taxon>Pentapetalae</taxon>
        <taxon>asterids</taxon>
        <taxon>lamiids</taxon>
        <taxon>Solanales</taxon>
        <taxon>Solanaceae</taxon>
        <taxon>Solanoideae</taxon>
        <taxon>Solaneae</taxon>
        <taxon>Solanum</taxon>
    </lineage>
</organism>
<keyword evidence="4" id="KW-1185">Reference proteome</keyword>
<comment type="caution">
    <text evidence="3">The sequence shown here is derived from an EMBL/GenBank/DDBJ whole genome shotgun (WGS) entry which is preliminary data.</text>
</comment>
<dbReference type="GO" id="GO:0034511">
    <property type="term" value="F:U3 snoRNA binding"/>
    <property type="evidence" value="ECO:0007669"/>
    <property type="project" value="InterPro"/>
</dbReference>
<feature type="compositionally biased region" description="Basic and acidic residues" evidence="1">
    <location>
        <begin position="134"/>
        <end position="144"/>
    </location>
</feature>
<proteinExistence type="predicted"/>
<evidence type="ECO:0000313" key="3">
    <source>
        <dbReference type="EMBL" id="KAK6776242.1"/>
    </source>
</evidence>
<dbReference type="InterPro" id="IPR053940">
    <property type="entry name" value="UTP25_NTPase-like"/>
</dbReference>
<protein>
    <recommendedName>
        <fullName evidence="2">UTP25 NTP hydrolase-like domain-containing protein</fullName>
    </recommendedName>
</protein>
<evidence type="ECO:0000259" key="2">
    <source>
        <dbReference type="Pfam" id="PF22916"/>
    </source>
</evidence>
<evidence type="ECO:0000313" key="4">
    <source>
        <dbReference type="Proteomes" id="UP001371456"/>
    </source>
</evidence>
<dbReference type="AlphaFoldDB" id="A0AAN8SXV2"/>
<sequence length="354" mass="40529">MYASVMQNVVVLGTFKHLHYVVWSTKGNSYWDILHHNKKPFYLKGLEEDSSSMDAYVMHSLNHIIRTRDLVKKNEAKLAKLQDNVKADILSNEAFLDRGFTRPKSNVEEHERFYREFGAGVSEEKEDEDAAEISESKRSSKPSDFETLFGGNNNDHFMIGIKFTRLMDVAHGQPKHEDGQIETRISFLTERSIRLYGDFYSSDMIVASPLGLITKIGEAELYKDKNVDYLSSIEVLIVDHADVILMQNWSHVNTIVEQLNLIPSQQRGTDIMRIRQWYLDGQAPFYRQSIILSSHINPEVIFVGILRTNDAQLKTRWRMDLTLCSLLLNIGLVKLASEYKGVFTKGSTSNTADL</sequence>
<dbReference type="PANTHER" id="PTHR12933">
    <property type="entry name" value="ORF PROTEIN-RELATED"/>
    <property type="match status" value="1"/>
</dbReference>
<reference evidence="3 4" key="1">
    <citation type="submission" date="2024-02" db="EMBL/GenBank/DDBJ databases">
        <title>de novo genome assembly of Solanum bulbocastanum strain 11H21.</title>
        <authorList>
            <person name="Hosaka A.J."/>
        </authorList>
    </citation>
    <scope>NUCLEOTIDE SEQUENCE [LARGE SCALE GENOMIC DNA]</scope>
    <source>
        <tissue evidence="3">Young leaves</tissue>
    </source>
</reference>
<feature type="domain" description="UTP25 NTP hydrolase-like" evidence="2">
    <location>
        <begin position="188"/>
        <end position="300"/>
    </location>
</feature>
<feature type="region of interest" description="Disordered" evidence="1">
    <location>
        <begin position="121"/>
        <end position="147"/>
    </location>
</feature>
<accession>A0AAN8SXV2</accession>
<name>A0AAN8SXV2_SOLBU</name>
<dbReference type="Proteomes" id="UP001371456">
    <property type="component" value="Unassembled WGS sequence"/>
</dbReference>
<dbReference type="InterPro" id="IPR010678">
    <property type="entry name" value="UTP25"/>
</dbReference>
<dbReference type="PANTHER" id="PTHR12933:SF0">
    <property type="entry name" value="U3 SMALL NUCLEOLAR RNA-ASSOCIATED PROTEIN 25 HOMOLOG"/>
    <property type="match status" value="1"/>
</dbReference>
<feature type="domain" description="UTP25 NTP hydrolase-like" evidence="2">
    <location>
        <begin position="105"/>
        <end position="165"/>
    </location>
</feature>